<dbReference type="PROSITE" id="PS50943">
    <property type="entry name" value="HTH_CROC1"/>
    <property type="match status" value="1"/>
</dbReference>
<dbReference type="InterPro" id="IPR001387">
    <property type="entry name" value="Cro/C1-type_HTH"/>
</dbReference>
<dbReference type="Proteomes" id="UP000070383">
    <property type="component" value="Unassembled WGS sequence"/>
</dbReference>
<dbReference type="SMART" id="SM00530">
    <property type="entry name" value="HTH_XRE"/>
    <property type="match status" value="1"/>
</dbReference>
<dbReference type="PANTHER" id="PTHR46558">
    <property type="entry name" value="TRACRIPTIONAL REGULATORY PROTEIN-RELATED-RELATED"/>
    <property type="match status" value="1"/>
</dbReference>
<dbReference type="AlphaFoldDB" id="A0A133KHV6"/>
<organism evidence="3 4">
    <name type="scientific">Anaerococcus tetradius</name>
    <dbReference type="NCBI Taxonomy" id="33036"/>
    <lineage>
        <taxon>Bacteria</taxon>
        <taxon>Bacillati</taxon>
        <taxon>Bacillota</taxon>
        <taxon>Tissierellia</taxon>
        <taxon>Tissierellales</taxon>
        <taxon>Peptoniphilaceae</taxon>
        <taxon>Anaerococcus</taxon>
    </lineage>
</organism>
<feature type="domain" description="HTH cro/C1-type" evidence="2">
    <location>
        <begin position="33"/>
        <end position="87"/>
    </location>
</feature>
<gene>
    <name evidence="3" type="ORF">HMPREF3200_00174</name>
</gene>
<dbReference type="EMBL" id="LRPM01000005">
    <property type="protein sequence ID" value="KWZ79116.1"/>
    <property type="molecule type" value="Genomic_DNA"/>
</dbReference>
<name>A0A133KHV6_9FIRM</name>
<evidence type="ECO:0000313" key="4">
    <source>
        <dbReference type="Proteomes" id="UP000070383"/>
    </source>
</evidence>
<dbReference type="PATRIC" id="fig|33036.3.peg.177"/>
<protein>
    <submittedName>
        <fullName evidence="3">DNA-binding helix-turn-helix protein</fullName>
    </submittedName>
</protein>
<sequence>MARVDKNTCQLYNNDKDTCQERSLDLLKLVNKLSEIRKEKGINQTDLGNMVGVSRQTISLIERGDYNPSVMVALSLARVFDMRVEDIFGLEEEYE</sequence>
<accession>A0A133KHV6</accession>
<dbReference type="Gene3D" id="1.10.260.40">
    <property type="entry name" value="lambda repressor-like DNA-binding domains"/>
    <property type="match status" value="1"/>
</dbReference>
<keyword evidence="1 3" id="KW-0238">DNA-binding</keyword>
<evidence type="ECO:0000256" key="1">
    <source>
        <dbReference type="ARBA" id="ARBA00023125"/>
    </source>
</evidence>
<dbReference type="STRING" id="33036.HMPREF3200_00174"/>
<dbReference type="InterPro" id="IPR010982">
    <property type="entry name" value="Lambda_DNA-bd_dom_sf"/>
</dbReference>
<dbReference type="GO" id="GO:0003677">
    <property type="term" value="F:DNA binding"/>
    <property type="evidence" value="ECO:0007669"/>
    <property type="project" value="UniProtKB-KW"/>
</dbReference>
<dbReference type="SUPFAM" id="SSF47413">
    <property type="entry name" value="lambda repressor-like DNA-binding domains"/>
    <property type="match status" value="1"/>
</dbReference>
<evidence type="ECO:0000313" key="3">
    <source>
        <dbReference type="EMBL" id="KWZ79116.1"/>
    </source>
</evidence>
<evidence type="ECO:0000259" key="2">
    <source>
        <dbReference type="PROSITE" id="PS50943"/>
    </source>
</evidence>
<reference evidence="4" key="1">
    <citation type="submission" date="2016-01" db="EMBL/GenBank/DDBJ databases">
        <authorList>
            <person name="Mitreva M."/>
            <person name="Pepin K.H."/>
            <person name="Mihindukulasuriya K.A."/>
            <person name="Fulton R."/>
            <person name="Fronick C."/>
            <person name="O'Laughlin M."/>
            <person name="Miner T."/>
            <person name="Herter B."/>
            <person name="Rosa B.A."/>
            <person name="Cordes M."/>
            <person name="Tomlinson C."/>
            <person name="Wollam A."/>
            <person name="Palsikar V.B."/>
            <person name="Mardis E.R."/>
            <person name="Wilson R.K."/>
        </authorList>
    </citation>
    <scope>NUCLEOTIDE SEQUENCE [LARGE SCALE GENOMIC DNA]</scope>
    <source>
        <strain evidence="4">MJR8151</strain>
    </source>
</reference>
<dbReference type="PANTHER" id="PTHR46558:SF12">
    <property type="entry name" value="DNA-BINDING PROTEIN"/>
    <property type="match status" value="1"/>
</dbReference>
<proteinExistence type="predicted"/>
<dbReference type="Pfam" id="PF01381">
    <property type="entry name" value="HTH_3"/>
    <property type="match status" value="1"/>
</dbReference>
<dbReference type="CDD" id="cd00093">
    <property type="entry name" value="HTH_XRE"/>
    <property type="match status" value="1"/>
</dbReference>
<comment type="caution">
    <text evidence="3">The sequence shown here is derived from an EMBL/GenBank/DDBJ whole genome shotgun (WGS) entry which is preliminary data.</text>
</comment>
<keyword evidence="4" id="KW-1185">Reference proteome</keyword>